<evidence type="ECO:0000313" key="2">
    <source>
        <dbReference type="EMBL" id="KAK9305050.1"/>
    </source>
</evidence>
<name>A0AAW1A5A9_9HYME</name>
<feature type="compositionally biased region" description="Low complexity" evidence="1">
    <location>
        <begin position="379"/>
        <end position="394"/>
    </location>
</feature>
<gene>
    <name evidence="2" type="ORF">QLX08_003748</name>
</gene>
<reference evidence="2 3" key="1">
    <citation type="submission" date="2024-05" db="EMBL/GenBank/DDBJ databases">
        <title>The nuclear and mitochondrial genome assemblies of Tetragonisca angustula (Apidae: Meliponini), a tiny yet remarkable pollinator in the Neotropics.</title>
        <authorList>
            <person name="Ferrari R."/>
            <person name="Ricardo P.C."/>
            <person name="Dias F.C."/>
            <person name="Araujo N.S."/>
            <person name="Soares D.O."/>
            <person name="Zhou Q.-S."/>
            <person name="Zhu C.-D."/>
            <person name="Coutinho L."/>
            <person name="Airas M.C."/>
            <person name="Batista T.M."/>
        </authorList>
    </citation>
    <scope>NUCLEOTIDE SEQUENCE [LARGE SCALE GENOMIC DNA]</scope>
    <source>
        <strain evidence="2">ASF017062</strain>
        <tissue evidence="2">Abdomen</tissue>
    </source>
</reference>
<feature type="region of interest" description="Disordered" evidence="1">
    <location>
        <begin position="372"/>
        <end position="394"/>
    </location>
</feature>
<dbReference type="AlphaFoldDB" id="A0AAW1A5A9"/>
<proteinExistence type="predicted"/>
<protein>
    <submittedName>
        <fullName evidence="2">Uncharacterized protein</fullName>
    </submittedName>
</protein>
<organism evidence="2 3">
    <name type="scientific">Tetragonisca angustula</name>
    <dbReference type="NCBI Taxonomy" id="166442"/>
    <lineage>
        <taxon>Eukaryota</taxon>
        <taxon>Metazoa</taxon>
        <taxon>Ecdysozoa</taxon>
        <taxon>Arthropoda</taxon>
        <taxon>Hexapoda</taxon>
        <taxon>Insecta</taxon>
        <taxon>Pterygota</taxon>
        <taxon>Neoptera</taxon>
        <taxon>Endopterygota</taxon>
        <taxon>Hymenoptera</taxon>
        <taxon>Apocrita</taxon>
        <taxon>Aculeata</taxon>
        <taxon>Apoidea</taxon>
        <taxon>Anthophila</taxon>
        <taxon>Apidae</taxon>
        <taxon>Tetragonisca</taxon>
    </lineage>
</organism>
<dbReference type="Proteomes" id="UP001432146">
    <property type="component" value="Unassembled WGS sequence"/>
</dbReference>
<keyword evidence="3" id="KW-1185">Reference proteome</keyword>
<sequence>MYRGDRVSSCKIKKPSYVRRLNFGQSNLTSNVIKQFQNDVPLTDKNLTDVPCAGKSEPSCKQSEMYVNCTTIKASHWSPVLNTSVIVSTKTSPILGTVKRKTICDINKKENIKRNLFESLSDIVPPNVSPILGSSYSHKRAKRKFGRNKSQRKVLDRIENICAETDAKSPLICTKVYNRPKVSPVLDRNFHYKHKRRKQEKEQNTSNFQTNATNSCDSVNKEIFQNKRGILCNQKQYALTTELKGCFQSDVLKRGLDSSISDDSVTSQSLMTTIKQDIENSPKDVKIEIESSNEDCDSDKNNISNDTDKDSIVSNSIEEDADTQYIEPVTGNHKQDQTSSFQKFTSLHLPSCSRDSDDTYYSEAEQVQCTLSNVRRSSQKISQTSSQQDTDTKSSIQNEIIINAKIPPEKTHVNESMMQLTILDSVKKKRKPKRGSLVEKLQLTINSQVSFIRIWRHRLKQAIKQNIFMPSVTVFVRTCVTRFSRQFLEGVVIEDPFNLLLHGTESNVVKPISIMTIPDIAGKIEMKSKGLVQIFPPWETLDDEKSTLNVTCIRVMLDYKTDGRLYKEDLHQPKILFVKDFHCRCIDKNTMFSDCRDRLNKPNVIEKLFTD</sequence>
<feature type="region of interest" description="Disordered" evidence="1">
    <location>
        <begin position="292"/>
        <end position="313"/>
    </location>
</feature>
<evidence type="ECO:0000313" key="3">
    <source>
        <dbReference type="Proteomes" id="UP001432146"/>
    </source>
</evidence>
<comment type="caution">
    <text evidence="2">The sequence shown here is derived from an EMBL/GenBank/DDBJ whole genome shotgun (WGS) entry which is preliminary data.</text>
</comment>
<accession>A0AAW1A5A9</accession>
<dbReference type="EMBL" id="JAWNGG020000056">
    <property type="protein sequence ID" value="KAK9305050.1"/>
    <property type="molecule type" value="Genomic_DNA"/>
</dbReference>
<evidence type="ECO:0000256" key="1">
    <source>
        <dbReference type="SAM" id="MobiDB-lite"/>
    </source>
</evidence>